<dbReference type="EMBL" id="FNHW01000010">
    <property type="protein sequence ID" value="SDN60368.1"/>
    <property type="molecule type" value="Genomic_DNA"/>
</dbReference>
<sequence>MKKWMAAAVVAASLVTGITVGGVQPAEHVYAAAKDEIIPLNVNPVHIFFKFAIPNAKEAQKQFAKEAKMDVVGFKKDVKEFQLQRLTEVGREKGQIEFSATFFAKRNKSYKGTLSEGYNHLYFMVKKTGNMEYTITSWGKEKQIKNDMVDNYFGDQAAAVAVKNIGKPFKMGGTTPKGFDASGFVLYSYQTAAQLALPRTVADQYKAGTSVKAAKLHKGDLVFYDLVGKKKATFVAIYNGNQTFIGATTKGVRAVKMTDSYWKTKYIGARRVLE</sequence>
<dbReference type="Pfam" id="PF00877">
    <property type="entry name" value="NLPC_P60"/>
    <property type="match status" value="1"/>
</dbReference>
<dbReference type="PANTHER" id="PTHR47053:SF1">
    <property type="entry name" value="MUREIN DD-ENDOPEPTIDASE MEPH-RELATED"/>
    <property type="match status" value="1"/>
</dbReference>
<dbReference type="InterPro" id="IPR038765">
    <property type="entry name" value="Papain-like_cys_pep_sf"/>
</dbReference>
<dbReference type="InterPro" id="IPR000064">
    <property type="entry name" value="NLP_P60_dom"/>
</dbReference>
<evidence type="ECO:0000256" key="1">
    <source>
        <dbReference type="ARBA" id="ARBA00007074"/>
    </source>
</evidence>
<dbReference type="STRING" id="459525.SAMN04488137_0005"/>
<dbReference type="Gene3D" id="3.90.1720.10">
    <property type="entry name" value="endopeptidase domain like (from Nostoc punctiforme)"/>
    <property type="match status" value="1"/>
</dbReference>
<dbReference type="RefSeq" id="WP_244520552.1">
    <property type="nucleotide sequence ID" value="NZ_FNHW01000010.1"/>
</dbReference>
<evidence type="ECO:0000313" key="8">
    <source>
        <dbReference type="Proteomes" id="UP000199544"/>
    </source>
</evidence>
<evidence type="ECO:0000256" key="5">
    <source>
        <dbReference type="SAM" id="SignalP"/>
    </source>
</evidence>
<keyword evidence="5" id="KW-0732">Signal</keyword>
<gene>
    <name evidence="7" type="ORF">SAMN04488137_0005</name>
</gene>
<accession>A0A1H0CR79</accession>
<reference evidence="8" key="1">
    <citation type="submission" date="2016-10" db="EMBL/GenBank/DDBJ databases">
        <authorList>
            <person name="Varghese N."/>
            <person name="Submissions S."/>
        </authorList>
    </citation>
    <scope>NUCLEOTIDE SEQUENCE [LARGE SCALE GENOMIC DNA]</scope>
    <source>
        <strain evidence="8">CGMCC 1.6854</strain>
    </source>
</reference>
<name>A0A1H0CR79_9BACL</name>
<keyword evidence="2" id="KW-0645">Protease</keyword>
<dbReference type="InterPro" id="IPR051202">
    <property type="entry name" value="Peptidase_C40"/>
</dbReference>
<evidence type="ECO:0000313" key="7">
    <source>
        <dbReference type="EMBL" id="SDN60368.1"/>
    </source>
</evidence>
<evidence type="ECO:0000256" key="4">
    <source>
        <dbReference type="ARBA" id="ARBA00022807"/>
    </source>
</evidence>
<feature type="domain" description="NlpC/P60" evidence="6">
    <location>
        <begin position="151"/>
        <end position="273"/>
    </location>
</feature>
<comment type="similarity">
    <text evidence="1">Belongs to the peptidase C40 family.</text>
</comment>
<evidence type="ECO:0000256" key="2">
    <source>
        <dbReference type="ARBA" id="ARBA00022670"/>
    </source>
</evidence>
<dbReference type="PROSITE" id="PS51935">
    <property type="entry name" value="NLPC_P60"/>
    <property type="match status" value="1"/>
</dbReference>
<dbReference type="Proteomes" id="UP000199544">
    <property type="component" value="Unassembled WGS sequence"/>
</dbReference>
<dbReference type="GO" id="GO:0006508">
    <property type="term" value="P:proteolysis"/>
    <property type="evidence" value="ECO:0007669"/>
    <property type="project" value="UniProtKB-KW"/>
</dbReference>
<dbReference type="SUPFAM" id="SSF54001">
    <property type="entry name" value="Cysteine proteinases"/>
    <property type="match status" value="1"/>
</dbReference>
<feature type="signal peptide" evidence="5">
    <location>
        <begin position="1"/>
        <end position="21"/>
    </location>
</feature>
<keyword evidence="4" id="KW-0788">Thiol protease</keyword>
<protein>
    <submittedName>
        <fullName evidence="7">NlpC/P60 family protein</fullName>
    </submittedName>
</protein>
<proteinExistence type="inferred from homology"/>
<dbReference type="AlphaFoldDB" id="A0A1H0CR79"/>
<keyword evidence="3" id="KW-0378">Hydrolase</keyword>
<dbReference type="PANTHER" id="PTHR47053">
    <property type="entry name" value="MUREIN DD-ENDOPEPTIDASE MEPH-RELATED"/>
    <property type="match status" value="1"/>
</dbReference>
<dbReference type="GO" id="GO:0008234">
    <property type="term" value="F:cysteine-type peptidase activity"/>
    <property type="evidence" value="ECO:0007669"/>
    <property type="project" value="UniProtKB-KW"/>
</dbReference>
<keyword evidence="8" id="KW-1185">Reference proteome</keyword>
<organism evidence="7 8">
    <name type="scientific">Fictibacillus solisalsi</name>
    <dbReference type="NCBI Taxonomy" id="459525"/>
    <lineage>
        <taxon>Bacteria</taxon>
        <taxon>Bacillati</taxon>
        <taxon>Bacillota</taxon>
        <taxon>Bacilli</taxon>
        <taxon>Bacillales</taxon>
        <taxon>Fictibacillaceae</taxon>
        <taxon>Fictibacillus</taxon>
    </lineage>
</organism>
<evidence type="ECO:0000256" key="3">
    <source>
        <dbReference type="ARBA" id="ARBA00022801"/>
    </source>
</evidence>
<evidence type="ECO:0000259" key="6">
    <source>
        <dbReference type="PROSITE" id="PS51935"/>
    </source>
</evidence>
<feature type="chain" id="PRO_5039707100" evidence="5">
    <location>
        <begin position="22"/>
        <end position="274"/>
    </location>
</feature>